<protein>
    <submittedName>
        <fullName evidence="2">Skin secretory protein xP2-like</fullName>
    </submittedName>
</protein>
<accession>A0AAX6IIL9</accession>
<feature type="region of interest" description="Disordered" evidence="1">
    <location>
        <begin position="1"/>
        <end position="48"/>
    </location>
</feature>
<feature type="compositionally biased region" description="Polar residues" evidence="1">
    <location>
        <begin position="28"/>
        <end position="48"/>
    </location>
</feature>
<sequence>MHGLLLPSPSPPPLFLTSPTPSGPTPIVQKSVTTSSTNKTPIPSTSNLFDTHQPDVPSAGHAATTILKCRRVCVQHIRSIIFTNYSVHMIRVRCPGHGHTTSKVSFSVSKSFGHATLKSNITTTTNLLLRCAPLVAGRRSDLLPRWPPFVADTRRRGRSCACMRVSLVGALASVERSPSRTSAVEGQRSQI</sequence>
<proteinExistence type="predicted"/>
<dbReference type="EMBL" id="JANAVB010001000">
    <property type="protein sequence ID" value="KAJ6853109.1"/>
    <property type="molecule type" value="Genomic_DNA"/>
</dbReference>
<evidence type="ECO:0000313" key="2">
    <source>
        <dbReference type="EMBL" id="KAJ6853109.1"/>
    </source>
</evidence>
<dbReference type="AlphaFoldDB" id="A0AAX6IIL9"/>
<comment type="caution">
    <text evidence="2">The sequence shown here is derived from an EMBL/GenBank/DDBJ whole genome shotgun (WGS) entry which is preliminary data.</text>
</comment>
<name>A0AAX6IIL9_IRIPA</name>
<reference evidence="2" key="2">
    <citation type="submission" date="2023-04" db="EMBL/GenBank/DDBJ databases">
        <authorList>
            <person name="Bruccoleri R.E."/>
            <person name="Oakeley E.J."/>
            <person name="Faust A.-M."/>
            <person name="Dessus-Babus S."/>
            <person name="Altorfer M."/>
            <person name="Burckhardt D."/>
            <person name="Oertli M."/>
            <person name="Naumann U."/>
            <person name="Petersen F."/>
            <person name="Wong J."/>
        </authorList>
    </citation>
    <scope>NUCLEOTIDE SEQUENCE</scope>
    <source>
        <strain evidence="2">GSM-AAB239-AS_SAM_17_03QT</strain>
        <tissue evidence="2">Leaf</tissue>
    </source>
</reference>
<gene>
    <name evidence="2" type="ORF">M6B38_251085</name>
</gene>
<keyword evidence="3" id="KW-1185">Reference proteome</keyword>
<evidence type="ECO:0000256" key="1">
    <source>
        <dbReference type="SAM" id="MobiDB-lite"/>
    </source>
</evidence>
<organism evidence="2 3">
    <name type="scientific">Iris pallida</name>
    <name type="common">Sweet iris</name>
    <dbReference type="NCBI Taxonomy" id="29817"/>
    <lineage>
        <taxon>Eukaryota</taxon>
        <taxon>Viridiplantae</taxon>
        <taxon>Streptophyta</taxon>
        <taxon>Embryophyta</taxon>
        <taxon>Tracheophyta</taxon>
        <taxon>Spermatophyta</taxon>
        <taxon>Magnoliopsida</taxon>
        <taxon>Liliopsida</taxon>
        <taxon>Asparagales</taxon>
        <taxon>Iridaceae</taxon>
        <taxon>Iridoideae</taxon>
        <taxon>Irideae</taxon>
        <taxon>Iris</taxon>
    </lineage>
</organism>
<reference evidence="2" key="1">
    <citation type="journal article" date="2023" name="GigaByte">
        <title>Genome assembly of the bearded iris, Iris pallida Lam.</title>
        <authorList>
            <person name="Bruccoleri R.E."/>
            <person name="Oakeley E.J."/>
            <person name="Faust A.M.E."/>
            <person name="Altorfer M."/>
            <person name="Dessus-Babus S."/>
            <person name="Burckhardt D."/>
            <person name="Oertli M."/>
            <person name="Naumann U."/>
            <person name="Petersen F."/>
            <person name="Wong J."/>
        </authorList>
    </citation>
    <scope>NUCLEOTIDE SEQUENCE</scope>
    <source>
        <strain evidence="2">GSM-AAB239-AS_SAM_17_03QT</strain>
    </source>
</reference>
<evidence type="ECO:0000313" key="3">
    <source>
        <dbReference type="Proteomes" id="UP001140949"/>
    </source>
</evidence>
<dbReference type="Proteomes" id="UP001140949">
    <property type="component" value="Unassembled WGS sequence"/>
</dbReference>